<dbReference type="InterPro" id="IPR038120">
    <property type="entry name" value="Rpb1_funnel_sf"/>
</dbReference>
<dbReference type="CDD" id="cd01609">
    <property type="entry name" value="RNAP_beta'_N"/>
    <property type="match status" value="1"/>
</dbReference>
<keyword evidence="11" id="KW-1185">Reference proteome</keyword>
<feature type="binding site" evidence="7">
    <location>
        <position position="463"/>
    </location>
    <ligand>
        <name>Mg(2+)</name>
        <dbReference type="ChEBI" id="CHEBI:18420"/>
    </ligand>
</feature>
<dbReference type="Proteomes" id="UP000321934">
    <property type="component" value="Chromosome"/>
</dbReference>
<comment type="similarity">
    <text evidence="7 8">Belongs to the RNA polymerase beta' chain family.</text>
</comment>
<dbReference type="InterPro" id="IPR012754">
    <property type="entry name" value="DNA-dir_RpoC_beta_prime_bact"/>
</dbReference>
<keyword evidence="1 7" id="KW-0240">DNA-directed RNA polymerase</keyword>
<evidence type="ECO:0000256" key="1">
    <source>
        <dbReference type="ARBA" id="ARBA00022478"/>
    </source>
</evidence>
<evidence type="ECO:0000313" key="11">
    <source>
        <dbReference type="Proteomes" id="UP000321934"/>
    </source>
</evidence>
<feature type="binding site" evidence="7">
    <location>
        <position position="869"/>
    </location>
    <ligand>
        <name>Zn(2+)</name>
        <dbReference type="ChEBI" id="CHEBI:29105"/>
        <label>2</label>
    </ligand>
</feature>
<dbReference type="Gene3D" id="1.10.274.100">
    <property type="entry name" value="RNA polymerase Rpb1, domain 3"/>
    <property type="match status" value="2"/>
</dbReference>
<dbReference type="InterPro" id="IPR044893">
    <property type="entry name" value="RNA_pol_Rpb1_clamp_domain"/>
</dbReference>
<dbReference type="HAMAP" id="MF_01322">
    <property type="entry name" value="RNApol_bact_RpoC"/>
    <property type="match status" value="1"/>
</dbReference>
<dbReference type="InterPro" id="IPR045867">
    <property type="entry name" value="DNA-dir_RpoC_beta_prime"/>
</dbReference>
<dbReference type="Gene3D" id="2.40.50.100">
    <property type="match status" value="3"/>
</dbReference>
<dbReference type="GO" id="GO:0006351">
    <property type="term" value="P:DNA-templated transcription"/>
    <property type="evidence" value="ECO:0007669"/>
    <property type="project" value="UniProtKB-UniRule"/>
</dbReference>
<organism evidence="10 11">
    <name type="scientific">Candidatus Deianiraea vastatrix</name>
    <dbReference type="NCBI Taxonomy" id="2163644"/>
    <lineage>
        <taxon>Bacteria</taxon>
        <taxon>Pseudomonadati</taxon>
        <taxon>Pseudomonadota</taxon>
        <taxon>Alphaproteobacteria</taxon>
        <taxon>Rickettsiales</taxon>
        <taxon>Candidatus Deianiraeaceae</taxon>
        <taxon>Candidatus Deianiraea</taxon>
    </lineage>
</organism>
<evidence type="ECO:0000256" key="6">
    <source>
        <dbReference type="ARBA" id="ARBA00048552"/>
    </source>
</evidence>
<dbReference type="PANTHER" id="PTHR19376">
    <property type="entry name" value="DNA-DIRECTED RNA POLYMERASE"/>
    <property type="match status" value="1"/>
</dbReference>
<dbReference type="Gene3D" id="2.40.40.20">
    <property type="match status" value="1"/>
</dbReference>
<evidence type="ECO:0000256" key="4">
    <source>
        <dbReference type="ARBA" id="ARBA00022723"/>
    </source>
</evidence>
<dbReference type="Gene3D" id="1.10.1790.20">
    <property type="match status" value="1"/>
</dbReference>
<feature type="domain" description="RNA polymerase N-terminal" evidence="9">
    <location>
        <begin position="238"/>
        <end position="513"/>
    </location>
</feature>
<dbReference type="Gene3D" id="4.10.860.120">
    <property type="entry name" value="RNA polymerase II, clamp domain"/>
    <property type="match status" value="1"/>
</dbReference>
<feature type="binding site" evidence="7">
    <location>
        <position position="87"/>
    </location>
    <ligand>
        <name>Zn(2+)</name>
        <dbReference type="ChEBI" id="CHEBI:29105"/>
        <label>1</label>
    </ligand>
</feature>
<dbReference type="EC" id="2.7.7.6" evidence="7"/>
<protein>
    <recommendedName>
        <fullName evidence="7">DNA-directed RNA polymerase subunit beta'</fullName>
        <shortName evidence="7">RNAP subunit beta'</shortName>
        <ecNumber evidence="7">2.7.7.6</ecNumber>
    </recommendedName>
    <alternativeName>
        <fullName evidence="7">RNA polymerase subunit beta'</fullName>
    </alternativeName>
    <alternativeName>
        <fullName evidence="7">Transcriptase subunit beta'</fullName>
    </alternativeName>
</protein>
<dbReference type="InterPro" id="IPR006592">
    <property type="entry name" value="RNA_pol_N"/>
</dbReference>
<dbReference type="Pfam" id="PF00623">
    <property type="entry name" value="RNA_pol_Rpb1_2"/>
    <property type="match status" value="2"/>
</dbReference>
<keyword evidence="2 7" id="KW-0808">Transferase</keyword>
<dbReference type="Pfam" id="PF04983">
    <property type="entry name" value="RNA_pol_Rpb1_3"/>
    <property type="match status" value="1"/>
</dbReference>
<gene>
    <name evidence="7" type="primary">rpoC</name>
    <name evidence="10" type="ORF">Deia_00342</name>
</gene>
<dbReference type="InterPro" id="IPR007080">
    <property type="entry name" value="RNA_pol_Rpb1_1"/>
</dbReference>
<dbReference type="InterPro" id="IPR007083">
    <property type="entry name" value="RNA_pol_Rpb1_4"/>
</dbReference>
<evidence type="ECO:0000256" key="3">
    <source>
        <dbReference type="ARBA" id="ARBA00022695"/>
    </source>
</evidence>
<feature type="binding site" evidence="7">
    <location>
        <position position="72"/>
    </location>
    <ligand>
        <name>Zn(2+)</name>
        <dbReference type="ChEBI" id="CHEBI:29105"/>
        <label>1</label>
    </ligand>
</feature>
<evidence type="ECO:0000256" key="7">
    <source>
        <dbReference type="HAMAP-Rule" id="MF_01322"/>
    </source>
</evidence>
<feature type="binding site" evidence="7">
    <location>
        <position position="798"/>
    </location>
    <ligand>
        <name>Zn(2+)</name>
        <dbReference type="ChEBI" id="CHEBI:29105"/>
        <label>2</label>
    </ligand>
</feature>
<keyword evidence="7" id="KW-0862">Zinc</keyword>
<evidence type="ECO:0000256" key="8">
    <source>
        <dbReference type="RuleBase" id="RU004279"/>
    </source>
</evidence>
<dbReference type="GO" id="GO:0008270">
    <property type="term" value="F:zinc ion binding"/>
    <property type="evidence" value="ECO:0007669"/>
    <property type="project" value="UniProtKB-UniRule"/>
</dbReference>
<feature type="binding site" evidence="7">
    <location>
        <position position="461"/>
    </location>
    <ligand>
        <name>Mg(2+)</name>
        <dbReference type="ChEBI" id="CHEBI:18420"/>
    </ligand>
</feature>
<comment type="function">
    <text evidence="7 8">DNA-dependent RNA polymerase catalyzes the transcription of DNA into RNA using the four ribonucleoside triphosphates as substrates.</text>
</comment>
<dbReference type="Gene3D" id="1.10.132.30">
    <property type="match status" value="1"/>
</dbReference>
<dbReference type="EMBL" id="CP029077">
    <property type="protein sequence ID" value="QED23148.1"/>
    <property type="molecule type" value="Genomic_DNA"/>
</dbReference>
<comment type="catalytic activity">
    <reaction evidence="6 7 8">
        <text>RNA(n) + a ribonucleoside 5'-triphosphate = RNA(n+1) + diphosphate</text>
        <dbReference type="Rhea" id="RHEA:21248"/>
        <dbReference type="Rhea" id="RHEA-COMP:14527"/>
        <dbReference type="Rhea" id="RHEA-COMP:17342"/>
        <dbReference type="ChEBI" id="CHEBI:33019"/>
        <dbReference type="ChEBI" id="CHEBI:61557"/>
        <dbReference type="ChEBI" id="CHEBI:140395"/>
        <dbReference type="EC" id="2.7.7.6"/>
    </reaction>
</comment>
<comment type="cofactor">
    <cofactor evidence="7">
        <name>Mg(2+)</name>
        <dbReference type="ChEBI" id="CHEBI:18420"/>
    </cofactor>
    <text evidence="7">Binds 1 Mg(2+) ion per subunit.</text>
</comment>
<dbReference type="CDD" id="cd02655">
    <property type="entry name" value="RNAP_beta'_C"/>
    <property type="match status" value="1"/>
</dbReference>
<dbReference type="GO" id="GO:0000287">
    <property type="term" value="F:magnesium ion binding"/>
    <property type="evidence" value="ECO:0007669"/>
    <property type="project" value="UniProtKB-UniRule"/>
</dbReference>
<dbReference type="Gene3D" id="1.10.150.390">
    <property type="match status" value="1"/>
</dbReference>
<feature type="binding site" evidence="7">
    <location>
        <position position="879"/>
    </location>
    <ligand>
        <name>Zn(2+)</name>
        <dbReference type="ChEBI" id="CHEBI:29105"/>
        <label>2</label>
    </ligand>
</feature>
<feature type="binding site" evidence="7">
    <location>
        <position position="74"/>
    </location>
    <ligand>
        <name>Zn(2+)</name>
        <dbReference type="ChEBI" id="CHEBI:29105"/>
        <label>1</label>
    </ligand>
</feature>
<evidence type="ECO:0000256" key="5">
    <source>
        <dbReference type="ARBA" id="ARBA00023163"/>
    </source>
</evidence>
<sequence>MAGMSNINGSSSGVSSFAFSAIQLGIASPDEILRNSYGEVKTHETINYRTLKPERDGLFCAKIFGPIRDYECLCGKYKRIKYKGIVCDKCDVMVTLSKVRRERMGHIDLVTPVIHKWFFKSQPSKIAMALGIQMKDVERVAYYHSYIVINPGNSTLSRFQILSDQEYDDAISEFGTTAVQIGIGGDGIRMALQSVNIDDEIEDLKKQIATTKSALKIKNAEKRLLFFSNFKSSGNQLEWMVLTRIGVLPPELRPLVMLSGGKFASSDLNELYRRVINRNNRLKRLITIGAPEIIIINEKRMLQIAVDSLFDADTKRSPNQRPLKSITASLKGKNGRFRQNLLGKRVDYSGRSVISVGPELKLHQCGLPRAMAIELFKPFIFSKLISYGRVSSIKSAGKFVDSGSPEVVEILESIIKDKVVLLNRAPTLHRLGIQAFEPKLIEAKAIQLHPLCCKAFNADFDGDQMAVHVPLSIEAQMEARLLMLSSNNALSPSDGSPIISPTKDVVLGLFYATSIFKDEVGSGVVLDDLDTIELFIDLGKINYQSAIKFRFISEGGKVNIVDTCPGRLLVYKRTPLKNGDGFEIFNNVFNAKHLSKTVSWILDQCGQKAMIEFCDDIMRFGFSVCTKSGISFGKNDVKIPSSKQEFIKQSLEVVKNAETQFSSGYITNKEKYNKVTDEWSRCVDLVTKEMMKYVVQDADTSKVNSVYLMVNSGARGSEAQLKQMAGMRGLMVKPSGEVIETPIISNFKEGLNMMEYFNSTHGSRKGVADTALRTADAGYLTRRLVDVSQDCVIREHDCGSSDGITFKPLMLDGKVVEKLSEMVFGRVIAHDILDFEDKIILKKNEVITLANSDVVDSLSSIVVRSPVTCKSENGMCAMCYGIDVSRRRMVSEGEPVGIIAAQAIGEPGTQLTLRTFQMGGISSRSATKTISSEAKGIIKMINFKTVQGKDGVFTVKDNGKIAILSRNGSRVFAEYVIPRGATIFVNDDDSIDVGTKIATWDSYVTQVFSEFSGYIKYEDMVESVSFRERMDENTGVSNKIILDSSRTGKYLLPRIEIVDAKGNCVKDENGNDVFFILPFGAVVPVLNGQKIEAGECIARVQTDVNAIQDITGGLPIVEGIFEARVPSKPSVISPFDAIATIDTSPRLKIRIELNPINSDSEPVSFFIKKGKYVKIDNGQIVLKGDTLVDGDTNIHDVLKTNGIESVTHAILGKVQSVYKLQGVKIDNKHIEIIVRSMLSRCIIKNPGDSTLSSGESVSIFTLNAMNRALKGENRALIEYEQVLTGITKVSVNTESFIAAAAFQEVVKVLSNAAAFSKIDTLKGCKENIAVGRLIPLGTGLVASKFLS</sequence>
<keyword evidence="4 7" id="KW-0479">Metal-binding</keyword>
<name>A0A5B8XCR3_9RICK</name>
<evidence type="ECO:0000256" key="2">
    <source>
        <dbReference type="ARBA" id="ARBA00022679"/>
    </source>
</evidence>
<feature type="binding site" evidence="7">
    <location>
        <position position="459"/>
    </location>
    <ligand>
        <name>Mg(2+)</name>
        <dbReference type="ChEBI" id="CHEBI:18420"/>
    </ligand>
</feature>
<dbReference type="OrthoDB" id="9815296at2"/>
<dbReference type="InterPro" id="IPR007066">
    <property type="entry name" value="RNA_pol_Rpb1_3"/>
</dbReference>
<reference evidence="10 11" key="1">
    <citation type="journal article" date="2019" name="ISME J.">
        <title>Deianiraea, an extracellular bacterium associated with the ciliate Paramecium, suggests an alternative scenario for the evolution of Rickettsiales.</title>
        <authorList>
            <person name="Castelli M."/>
            <person name="Sabaneyeva E."/>
            <person name="Lanzoni O."/>
            <person name="Lebedeva N."/>
            <person name="Floriano A.M."/>
            <person name="Gaiarsa S."/>
            <person name="Benken K."/>
            <person name="Modeo L."/>
            <person name="Bandi C."/>
            <person name="Potekhin A."/>
            <person name="Sassera D."/>
            <person name="Petroni G."/>
        </authorList>
    </citation>
    <scope>NUCLEOTIDE SEQUENCE [LARGE SCALE GENOMIC DNA]</scope>
    <source>
        <strain evidence="10">CyL4-1</strain>
    </source>
</reference>
<dbReference type="GO" id="GO:0003677">
    <property type="term" value="F:DNA binding"/>
    <property type="evidence" value="ECO:0007669"/>
    <property type="project" value="UniProtKB-UniRule"/>
</dbReference>
<dbReference type="Pfam" id="PF05000">
    <property type="entry name" value="RNA_pol_Rpb1_4"/>
    <property type="match status" value="1"/>
</dbReference>
<dbReference type="SUPFAM" id="SSF64484">
    <property type="entry name" value="beta and beta-prime subunits of DNA dependent RNA-polymerase"/>
    <property type="match status" value="1"/>
</dbReference>
<feature type="binding site" evidence="7">
    <location>
        <position position="90"/>
    </location>
    <ligand>
        <name>Zn(2+)</name>
        <dbReference type="ChEBI" id="CHEBI:29105"/>
        <label>1</label>
    </ligand>
</feature>
<dbReference type="Pfam" id="PF04997">
    <property type="entry name" value="RNA_pol_Rpb1_1"/>
    <property type="match status" value="1"/>
</dbReference>
<dbReference type="GO" id="GO:0003899">
    <property type="term" value="F:DNA-directed RNA polymerase activity"/>
    <property type="evidence" value="ECO:0007669"/>
    <property type="project" value="UniProtKB-UniRule"/>
</dbReference>
<accession>A0A5B8XCR3</accession>
<dbReference type="SMART" id="SM00663">
    <property type="entry name" value="RPOLA_N"/>
    <property type="match status" value="1"/>
</dbReference>
<keyword evidence="3 7" id="KW-0548">Nucleotidyltransferase</keyword>
<comment type="subunit">
    <text evidence="7">The RNAP catalytic core consists of 2 alpha, 1 beta, 1 beta' and 1 omega subunit. When a sigma factor is associated with the core the holoenzyme is formed, which can initiate transcription.</text>
</comment>
<dbReference type="Gene3D" id="1.10.40.90">
    <property type="match status" value="1"/>
</dbReference>
<evidence type="ECO:0000313" key="10">
    <source>
        <dbReference type="EMBL" id="QED23148.1"/>
    </source>
</evidence>
<dbReference type="Pfam" id="PF04998">
    <property type="entry name" value="RNA_pol_Rpb1_5"/>
    <property type="match status" value="1"/>
</dbReference>
<evidence type="ECO:0000259" key="9">
    <source>
        <dbReference type="SMART" id="SM00663"/>
    </source>
</evidence>
<dbReference type="InterPro" id="IPR007081">
    <property type="entry name" value="RNA_pol_Rpb1_5"/>
</dbReference>
<dbReference type="InterPro" id="IPR042102">
    <property type="entry name" value="RNA_pol_Rpb1_3_sf"/>
</dbReference>
<keyword evidence="5 7" id="KW-0804">Transcription</keyword>
<dbReference type="RefSeq" id="WP_146820440.1">
    <property type="nucleotide sequence ID" value="NZ_CP029077.1"/>
</dbReference>
<proteinExistence type="inferred from homology"/>
<dbReference type="PANTHER" id="PTHR19376:SF54">
    <property type="entry name" value="DNA-DIRECTED RNA POLYMERASE SUBUNIT BETA"/>
    <property type="match status" value="1"/>
</dbReference>
<feature type="binding site" evidence="7">
    <location>
        <position position="876"/>
    </location>
    <ligand>
        <name>Zn(2+)</name>
        <dbReference type="ChEBI" id="CHEBI:29105"/>
        <label>2</label>
    </ligand>
</feature>
<dbReference type="GO" id="GO:0000428">
    <property type="term" value="C:DNA-directed RNA polymerase complex"/>
    <property type="evidence" value="ECO:0007669"/>
    <property type="project" value="UniProtKB-KW"/>
</dbReference>
<dbReference type="NCBIfam" id="TIGR02386">
    <property type="entry name" value="rpoC_TIGR"/>
    <property type="match status" value="1"/>
</dbReference>
<dbReference type="InterPro" id="IPR000722">
    <property type="entry name" value="RNA_pol_asu"/>
</dbReference>
<comment type="cofactor">
    <cofactor evidence="7">
        <name>Zn(2+)</name>
        <dbReference type="ChEBI" id="CHEBI:29105"/>
    </cofactor>
    <text evidence="7">Binds 2 Zn(2+) ions per subunit.</text>
</comment>
<keyword evidence="7" id="KW-0460">Magnesium</keyword>